<feature type="transmembrane region" description="Helical" evidence="1">
    <location>
        <begin position="16"/>
        <end position="34"/>
    </location>
</feature>
<organism evidence="2 3">
    <name type="scientific">Nocardioides iriomotensis</name>
    <dbReference type="NCBI Taxonomy" id="715784"/>
    <lineage>
        <taxon>Bacteria</taxon>
        <taxon>Bacillati</taxon>
        <taxon>Actinomycetota</taxon>
        <taxon>Actinomycetes</taxon>
        <taxon>Propionibacteriales</taxon>
        <taxon>Nocardioidaceae</taxon>
        <taxon>Nocardioides</taxon>
    </lineage>
</organism>
<feature type="transmembrane region" description="Helical" evidence="1">
    <location>
        <begin position="163"/>
        <end position="181"/>
    </location>
</feature>
<gene>
    <name evidence="2" type="ORF">ETU37_02900</name>
</gene>
<dbReference type="Proteomes" id="UP000291189">
    <property type="component" value="Unassembled WGS sequence"/>
</dbReference>
<evidence type="ECO:0000256" key="1">
    <source>
        <dbReference type="SAM" id="Phobius"/>
    </source>
</evidence>
<feature type="transmembrane region" description="Helical" evidence="1">
    <location>
        <begin position="211"/>
        <end position="226"/>
    </location>
</feature>
<evidence type="ECO:0000313" key="3">
    <source>
        <dbReference type="Proteomes" id="UP000291189"/>
    </source>
</evidence>
<keyword evidence="1" id="KW-0472">Membrane</keyword>
<feature type="transmembrane region" description="Helical" evidence="1">
    <location>
        <begin position="359"/>
        <end position="379"/>
    </location>
</feature>
<dbReference type="Pfam" id="PF09913">
    <property type="entry name" value="DUF2142"/>
    <property type="match status" value="1"/>
</dbReference>
<dbReference type="InterPro" id="IPR018674">
    <property type="entry name" value="DUF2142_membrane"/>
</dbReference>
<proteinExistence type="predicted"/>
<name>A0A4Q5J7F5_9ACTN</name>
<feature type="transmembrane region" description="Helical" evidence="1">
    <location>
        <begin position="232"/>
        <end position="249"/>
    </location>
</feature>
<feature type="transmembrane region" description="Helical" evidence="1">
    <location>
        <begin position="256"/>
        <end position="273"/>
    </location>
</feature>
<accession>A0A4Q5J7F5</accession>
<feature type="transmembrane region" description="Helical" evidence="1">
    <location>
        <begin position="458"/>
        <end position="485"/>
    </location>
</feature>
<sequence length="518" mass="55429">MQNERTRTKRARLRPHAWIMVVAGALTLISWALASAPGSAPDDNYHMASIWCFGDGSCPTVPGEPSLRRPPAEVPAAPCFSQDSDISAGCQEGLSDDMLPGKATGVGNWNTDSYPPLFYATMHLLITGDLYSSTLLMRVFNGVLLTVVIGSLIAALPRRLKPLGAVPILITSVPLGMTLFASTNPSSWAIAGSAVVWPALYAAFEVRGRRRVALLALFVVGVLMASGSRGDAALFTIGGIGLVLLMRWKELLANKTLVVVAAAGLAISAWFFLTSGQATVVVSGGFGIEPKKVLPWHQIAVANLQQLPVLWAGSLGFGFMASAGWLDTPFPALVGFSATTAWAVYVFGSWREMFPAKVFAVSGVGVAMILYPLVMLGLSGAKVGTGFQPRYLLPLLVILTGVSMLSRRVVASPFTRFQAVLATAALGLAQSLALHTQIRRYVTGLDVGGINLDRGREWWWDLPISATATWVAGSLAFAILAWYFLRPSGLLGSAIVDEIEREMEHEIEETGRREVVTT</sequence>
<protein>
    <submittedName>
        <fullName evidence="2">DUF2142 domain-containing protein</fullName>
    </submittedName>
</protein>
<keyword evidence="3" id="KW-1185">Reference proteome</keyword>
<reference evidence="2 3" key="1">
    <citation type="submission" date="2019-01" db="EMBL/GenBank/DDBJ databases">
        <title>Nocardioides guangzhouensis sp. nov., an actinobacterium isolated from soil.</title>
        <authorList>
            <person name="Fu Y."/>
            <person name="Cai Y."/>
            <person name="Lin Z."/>
            <person name="Chen P."/>
        </authorList>
    </citation>
    <scope>NUCLEOTIDE SEQUENCE [LARGE SCALE GENOMIC DNA]</scope>
    <source>
        <strain evidence="2 3">NBRC 105384</strain>
    </source>
</reference>
<feature type="transmembrane region" description="Helical" evidence="1">
    <location>
        <begin position="187"/>
        <end position="204"/>
    </location>
</feature>
<feature type="transmembrane region" description="Helical" evidence="1">
    <location>
        <begin position="330"/>
        <end position="347"/>
    </location>
</feature>
<keyword evidence="1" id="KW-1133">Transmembrane helix</keyword>
<dbReference type="RefSeq" id="WP_129985378.1">
    <property type="nucleotide sequence ID" value="NZ_SDPU01000010.1"/>
</dbReference>
<dbReference type="AlphaFoldDB" id="A0A4Q5J7F5"/>
<evidence type="ECO:0000313" key="2">
    <source>
        <dbReference type="EMBL" id="RYU14494.1"/>
    </source>
</evidence>
<comment type="caution">
    <text evidence="2">The sequence shown here is derived from an EMBL/GenBank/DDBJ whole genome shotgun (WGS) entry which is preliminary data.</text>
</comment>
<feature type="transmembrane region" description="Helical" evidence="1">
    <location>
        <begin position="135"/>
        <end position="156"/>
    </location>
</feature>
<dbReference type="OrthoDB" id="3266966at2"/>
<dbReference type="EMBL" id="SDPU01000010">
    <property type="protein sequence ID" value="RYU14494.1"/>
    <property type="molecule type" value="Genomic_DNA"/>
</dbReference>
<feature type="transmembrane region" description="Helical" evidence="1">
    <location>
        <begin position="391"/>
        <end position="410"/>
    </location>
</feature>
<keyword evidence="1" id="KW-0812">Transmembrane</keyword>